<feature type="region of interest" description="Disordered" evidence="1">
    <location>
        <begin position="320"/>
        <end position="339"/>
    </location>
</feature>
<dbReference type="Proteomes" id="UP000265515">
    <property type="component" value="Unassembled WGS sequence"/>
</dbReference>
<feature type="compositionally biased region" description="Gly residues" evidence="1">
    <location>
        <begin position="447"/>
        <end position="456"/>
    </location>
</feature>
<evidence type="ECO:0000259" key="2">
    <source>
        <dbReference type="Pfam" id="PF05699"/>
    </source>
</evidence>
<feature type="region of interest" description="Disordered" evidence="1">
    <location>
        <begin position="768"/>
        <end position="848"/>
    </location>
</feature>
<evidence type="ECO:0000313" key="4">
    <source>
        <dbReference type="Proteomes" id="UP000265515"/>
    </source>
</evidence>
<sequence>MLHDDAWDKIPWESSKRRQALWVRHLIRCADFWRNVQHAVAVMTPVHQLLRRLDWGGMIMSTMYSWSQELVRQVAAADVPDDMRGPCVEAVQIRTMHMLELAHAAAHLLNPRRRSIRYYESACRTAADLEVVTECDSFLLAQTGGDRAGDAYLRVREQMRSFHSRVGHHTERVMRDAEAEACVGDEETSRCASWWVEHGACFPDLQEIAGRVMHMWTSASPAERNWAEHERIHTAKRNKLEFRKVVQLVEIATNLKLLGCSERSGGYVLSWGHMATLAEAQREEYTHPVVADEDEEEEPEPEEWRARPQTAVPAHEIAAQASEEQTDTEVGEDLPPGVDKSAERLYYTYGGGADGFQPRCTFIRESDDDPIPATDIGLDGGQRDEDDADDDDDDDESLLLRRARREASDHLHDIRDEEHLPSQHKPASALRGDSQQRELRTSDFQGLGPGFAGSGVRGRADGRERVGDEAEYHPVQGGGPESVEELHARMDREEEQRLQQLQREWVGRDKYMAEQQRARDLETGTVVRDVGGVEHSIRTVPHGFPADAAIPDTAVPETSPQGDVDSGSAVGGELGASEYGDPTVSDIIVGLCAAGTLQQGDPVSQEAVPMDDDSGELDGGRLPDAEGNDGAGDVDRLAPAYSTGPGRSTHGSIGVDACGPVQGDAHVDDAGGNMSWALVLRHPSPVAHEDASHPAEGGVGVDDAVEGGTADDRTNPKRADREEGEITPGLLDPDALHRAAMEDPIITRPAGFVGVVVRSPPPYTPLSPLYAGSPASLEREQQRSESIRAAASGARTTRIPPVTPPPPTTVRGSPTTVTGRERERGHMSSSSSPRLDTQQSLHRSWSIV</sequence>
<feature type="compositionally biased region" description="Low complexity" evidence="1">
    <location>
        <begin position="809"/>
        <end position="818"/>
    </location>
</feature>
<proteinExistence type="predicted"/>
<feature type="compositionally biased region" description="Acidic residues" evidence="1">
    <location>
        <begin position="384"/>
        <end position="397"/>
    </location>
</feature>
<feature type="compositionally biased region" description="Basic and acidic residues" evidence="1">
    <location>
        <begin position="777"/>
        <end position="786"/>
    </location>
</feature>
<feature type="domain" description="HAT C-terminal dimerisation" evidence="2">
    <location>
        <begin position="180"/>
        <end position="251"/>
    </location>
</feature>
<evidence type="ECO:0000256" key="1">
    <source>
        <dbReference type="SAM" id="MobiDB-lite"/>
    </source>
</evidence>
<feature type="region of interest" description="Disordered" evidence="1">
    <location>
        <begin position="686"/>
        <end position="731"/>
    </location>
</feature>
<dbReference type="AlphaFoldDB" id="A0A388JYI8"/>
<gene>
    <name evidence="3" type="ORF">CBR_g34253</name>
</gene>
<feature type="compositionally biased region" description="Basic and acidic residues" evidence="1">
    <location>
        <begin position="405"/>
        <end position="421"/>
    </location>
</feature>
<comment type="caution">
    <text evidence="3">The sequence shown here is derived from an EMBL/GenBank/DDBJ whole genome shotgun (WGS) entry which is preliminary data.</text>
</comment>
<dbReference type="InterPro" id="IPR012337">
    <property type="entry name" value="RNaseH-like_sf"/>
</dbReference>
<dbReference type="InterPro" id="IPR008906">
    <property type="entry name" value="HATC_C_dom"/>
</dbReference>
<feature type="compositionally biased region" description="Basic and acidic residues" evidence="1">
    <location>
        <begin position="458"/>
        <end position="472"/>
    </location>
</feature>
<name>A0A388JYI8_CHABU</name>
<evidence type="ECO:0000313" key="3">
    <source>
        <dbReference type="EMBL" id="GBG62881.1"/>
    </source>
</evidence>
<dbReference type="SUPFAM" id="SSF53098">
    <property type="entry name" value="Ribonuclease H-like"/>
    <property type="match status" value="1"/>
</dbReference>
<feature type="compositionally biased region" description="Acidic residues" evidence="1">
    <location>
        <begin position="291"/>
        <end position="301"/>
    </location>
</feature>
<accession>A0A388JYI8</accession>
<feature type="region of interest" description="Disordered" evidence="1">
    <location>
        <begin position="284"/>
        <end position="314"/>
    </location>
</feature>
<feature type="compositionally biased region" description="Polar residues" evidence="1">
    <location>
        <begin position="827"/>
        <end position="848"/>
    </location>
</feature>
<reference evidence="3 4" key="1">
    <citation type="journal article" date="2018" name="Cell">
        <title>The Chara Genome: Secondary Complexity and Implications for Plant Terrestrialization.</title>
        <authorList>
            <person name="Nishiyama T."/>
            <person name="Sakayama H."/>
            <person name="Vries J.D."/>
            <person name="Buschmann H."/>
            <person name="Saint-Marcoux D."/>
            <person name="Ullrich K.K."/>
            <person name="Haas F.B."/>
            <person name="Vanderstraeten L."/>
            <person name="Becker D."/>
            <person name="Lang D."/>
            <person name="Vosolsobe S."/>
            <person name="Rombauts S."/>
            <person name="Wilhelmsson P.K.I."/>
            <person name="Janitza P."/>
            <person name="Kern R."/>
            <person name="Heyl A."/>
            <person name="Rumpler F."/>
            <person name="Villalobos L.I.A.C."/>
            <person name="Clay J.M."/>
            <person name="Skokan R."/>
            <person name="Toyoda A."/>
            <person name="Suzuki Y."/>
            <person name="Kagoshima H."/>
            <person name="Schijlen E."/>
            <person name="Tajeshwar N."/>
            <person name="Catarino B."/>
            <person name="Hetherington A.J."/>
            <person name="Saltykova A."/>
            <person name="Bonnot C."/>
            <person name="Breuninger H."/>
            <person name="Symeonidi A."/>
            <person name="Radhakrishnan G.V."/>
            <person name="Van Nieuwerburgh F."/>
            <person name="Deforce D."/>
            <person name="Chang C."/>
            <person name="Karol K.G."/>
            <person name="Hedrich R."/>
            <person name="Ulvskov P."/>
            <person name="Glockner G."/>
            <person name="Delwiche C.F."/>
            <person name="Petrasek J."/>
            <person name="Van de Peer Y."/>
            <person name="Friml J."/>
            <person name="Beilby M."/>
            <person name="Dolan L."/>
            <person name="Kohara Y."/>
            <person name="Sugano S."/>
            <person name="Fujiyama A."/>
            <person name="Delaux P.-M."/>
            <person name="Quint M."/>
            <person name="TheiBen G."/>
            <person name="Hagemann M."/>
            <person name="Harholt J."/>
            <person name="Dunand C."/>
            <person name="Zachgo S."/>
            <person name="Langdale J."/>
            <person name="Maumus F."/>
            <person name="Straeten D.V.D."/>
            <person name="Gould S.B."/>
            <person name="Rensing S.A."/>
        </authorList>
    </citation>
    <scope>NUCLEOTIDE SEQUENCE [LARGE SCALE GENOMIC DNA]</scope>
    <source>
        <strain evidence="3 4">S276</strain>
    </source>
</reference>
<keyword evidence="4" id="KW-1185">Reference proteome</keyword>
<dbReference type="Pfam" id="PF05699">
    <property type="entry name" value="Dimer_Tnp_hAT"/>
    <property type="match status" value="1"/>
</dbReference>
<feature type="compositionally biased region" description="Basic and acidic residues" evidence="1">
    <location>
        <begin position="710"/>
        <end position="721"/>
    </location>
</feature>
<organism evidence="3 4">
    <name type="scientific">Chara braunii</name>
    <name type="common">Braun's stonewort</name>
    <dbReference type="NCBI Taxonomy" id="69332"/>
    <lineage>
        <taxon>Eukaryota</taxon>
        <taxon>Viridiplantae</taxon>
        <taxon>Streptophyta</taxon>
        <taxon>Charophyceae</taxon>
        <taxon>Charales</taxon>
        <taxon>Characeae</taxon>
        <taxon>Chara</taxon>
    </lineage>
</organism>
<dbReference type="GO" id="GO:0046983">
    <property type="term" value="F:protein dimerization activity"/>
    <property type="evidence" value="ECO:0007669"/>
    <property type="project" value="InterPro"/>
</dbReference>
<protein>
    <recommendedName>
        <fullName evidence="2">HAT C-terminal dimerisation domain-containing protein</fullName>
    </recommendedName>
</protein>
<feature type="region of interest" description="Disordered" evidence="1">
    <location>
        <begin position="357"/>
        <end position="481"/>
    </location>
</feature>
<feature type="region of interest" description="Disordered" evidence="1">
    <location>
        <begin position="600"/>
        <end position="635"/>
    </location>
</feature>
<dbReference type="Gramene" id="GBG62881">
    <property type="protein sequence ID" value="GBG62881"/>
    <property type="gene ID" value="CBR_g34253"/>
</dbReference>
<dbReference type="EMBL" id="BFEA01000033">
    <property type="protein sequence ID" value="GBG62881.1"/>
    <property type="molecule type" value="Genomic_DNA"/>
</dbReference>